<protein>
    <submittedName>
        <fullName evidence="9">Formin-binding protein 1-like</fullName>
    </submittedName>
</protein>
<dbReference type="InterPro" id="IPR036274">
    <property type="entry name" value="HR1_rpt_sf"/>
</dbReference>
<keyword evidence="1 3" id="KW-0728">SH3 domain</keyword>
<organism evidence="8 9">
    <name type="scientific">Limulus polyphemus</name>
    <name type="common">Atlantic horseshoe crab</name>
    <dbReference type="NCBI Taxonomy" id="6850"/>
    <lineage>
        <taxon>Eukaryota</taxon>
        <taxon>Metazoa</taxon>
        <taxon>Ecdysozoa</taxon>
        <taxon>Arthropoda</taxon>
        <taxon>Chelicerata</taxon>
        <taxon>Merostomata</taxon>
        <taxon>Xiphosura</taxon>
        <taxon>Limulidae</taxon>
        <taxon>Limulus</taxon>
    </lineage>
</organism>
<feature type="domain" description="REM-1" evidence="7">
    <location>
        <begin position="127"/>
        <end position="204"/>
    </location>
</feature>
<dbReference type="InterPro" id="IPR057870">
    <property type="entry name" value="HR1_TOCA"/>
</dbReference>
<dbReference type="InterPro" id="IPR011072">
    <property type="entry name" value="HR1_rho-bd"/>
</dbReference>
<keyword evidence="8" id="KW-1185">Reference proteome</keyword>
<accession>A0ABM1T0L0</accession>
<feature type="domain" description="SH3" evidence="6">
    <location>
        <begin position="283"/>
        <end position="344"/>
    </location>
</feature>
<dbReference type="PROSITE" id="PS50002">
    <property type="entry name" value="SH3"/>
    <property type="match status" value="1"/>
</dbReference>
<dbReference type="Proteomes" id="UP000694941">
    <property type="component" value="Unplaced"/>
</dbReference>
<dbReference type="Pfam" id="PF25610">
    <property type="entry name" value="HR1_TOCA"/>
    <property type="match status" value="1"/>
</dbReference>
<dbReference type="InterPro" id="IPR027267">
    <property type="entry name" value="AH/BAR_dom_sf"/>
</dbReference>
<name>A0ABM1T0L0_LIMPO</name>
<evidence type="ECO:0000259" key="6">
    <source>
        <dbReference type="PROSITE" id="PS50002"/>
    </source>
</evidence>
<dbReference type="RefSeq" id="XP_022249416.1">
    <property type="nucleotide sequence ID" value="XM_022393708.1"/>
</dbReference>
<evidence type="ECO:0000256" key="1">
    <source>
        <dbReference type="ARBA" id="ARBA00022443"/>
    </source>
</evidence>
<evidence type="ECO:0000256" key="5">
    <source>
        <dbReference type="SAM" id="Coils"/>
    </source>
</evidence>
<dbReference type="PROSITE" id="PS51860">
    <property type="entry name" value="REM_1"/>
    <property type="match status" value="1"/>
</dbReference>
<dbReference type="GeneID" id="111087355"/>
<dbReference type="SMART" id="SM00326">
    <property type="entry name" value="SH3"/>
    <property type="match status" value="1"/>
</dbReference>
<dbReference type="Pfam" id="PF00018">
    <property type="entry name" value="SH3_1"/>
    <property type="match status" value="1"/>
</dbReference>
<evidence type="ECO:0000256" key="3">
    <source>
        <dbReference type="PROSITE-ProRule" id="PRU00192"/>
    </source>
</evidence>
<dbReference type="Gene3D" id="2.30.30.40">
    <property type="entry name" value="SH3 Domains"/>
    <property type="match status" value="1"/>
</dbReference>
<dbReference type="SUPFAM" id="SSF46585">
    <property type="entry name" value="HR1 repeat"/>
    <property type="match status" value="1"/>
</dbReference>
<feature type="coiled-coil region" evidence="5">
    <location>
        <begin position="181"/>
        <end position="208"/>
    </location>
</feature>
<evidence type="ECO:0000256" key="4">
    <source>
        <dbReference type="PROSITE-ProRule" id="PRU01207"/>
    </source>
</evidence>
<evidence type="ECO:0000313" key="8">
    <source>
        <dbReference type="Proteomes" id="UP000694941"/>
    </source>
</evidence>
<evidence type="ECO:0000313" key="9">
    <source>
        <dbReference type="RefSeq" id="XP_022249416.1"/>
    </source>
</evidence>
<evidence type="ECO:0000259" key="7">
    <source>
        <dbReference type="PROSITE" id="PS51860"/>
    </source>
</evidence>
<dbReference type="CDD" id="cd11911">
    <property type="entry name" value="SH3_CIP4-like"/>
    <property type="match status" value="1"/>
</dbReference>
<proteinExistence type="predicted"/>
<dbReference type="InterPro" id="IPR001452">
    <property type="entry name" value="SH3_domain"/>
</dbReference>
<gene>
    <name evidence="9" type="primary">LOC111087355</name>
</gene>
<dbReference type="Gene3D" id="1.20.1270.60">
    <property type="entry name" value="Arfaptin homology (AH) domain/BAR domain"/>
    <property type="match status" value="1"/>
</dbReference>
<dbReference type="InterPro" id="IPR036028">
    <property type="entry name" value="SH3-like_dom_sf"/>
</dbReference>
<dbReference type="PANTHER" id="PTHR15735">
    <property type="entry name" value="FCH AND DOUBLE SH3 DOMAINS PROTEIN"/>
    <property type="match status" value="1"/>
</dbReference>
<dbReference type="PANTHER" id="PTHR15735:SF12">
    <property type="entry name" value="CDC42-INTERACTING PROTEIN 4, ISOFORM B"/>
    <property type="match status" value="1"/>
</dbReference>
<dbReference type="Gene3D" id="6.10.140.470">
    <property type="match status" value="1"/>
</dbReference>
<dbReference type="SUPFAM" id="SSF50044">
    <property type="entry name" value="SH3-domain"/>
    <property type="match status" value="1"/>
</dbReference>
<sequence>MDERRICYLQNFLKQDANIQKQVICTVNKCLDAIVGAAKTVDSKKDCKLVIERLKTGFPPPQDVPFEDFGNAGYIENDTAPQVVPTEKVETVQNTNISSGKPKKLHGLLGIFITKNASNDAKDDYSGLPPAQRKKKLQQKINQIHLNIQKETVVRDGLLKVKEVYTANQGMGNPESVDVQLHEHEQKLDHLQRKLQKYQDYLADADIASVTPPIPKNSNGLFKSVSESSIINAKNFKVSTQDPAVTCCSIIDDDMTVHTHEEMNASFDPDFDSLEDSSDVPLPVIGTATALYSFDGQSEEEVQMEKYEKLFIIEVDQGDGWTRVRKVTSEEGFVPTSYIETNIHQSD</sequence>
<keyword evidence="2 4" id="KW-0175">Coiled coil</keyword>
<dbReference type="SUPFAM" id="SSF103657">
    <property type="entry name" value="BAR/IMD domain-like"/>
    <property type="match status" value="1"/>
</dbReference>
<reference evidence="9" key="1">
    <citation type="submission" date="2025-08" db="UniProtKB">
        <authorList>
            <consortium name="RefSeq"/>
        </authorList>
    </citation>
    <scope>IDENTIFICATION</scope>
    <source>
        <tissue evidence="9">Muscle</tissue>
    </source>
</reference>
<dbReference type="CDD" id="cd11619">
    <property type="entry name" value="HR1_CIP4-like"/>
    <property type="match status" value="1"/>
</dbReference>
<evidence type="ECO:0000256" key="2">
    <source>
        <dbReference type="ARBA" id="ARBA00023054"/>
    </source>
</evidence>